<comment type="caution">
    <text evidence="4">The sequence shown here is derived from an EMBL/GenBank/DDBJ whole genome shotgun (WGS) entry which is preliminary data.</text>
</comment>
<dbReference type="EMBL" id="BAAAGU010000001">
    <property type="protein sequence ID" value="GAA0629485.1"/>
    <property type="molecule type" value="Genomic_DNA"/>
</dbReference>
<dbReference type="SUPFAM" id="SSF51735">
    <property type="entry name" value="NAD(P)-binding Rossmann-fold domains"/>
    <property type="match status" value="1"/>
</dbReference>
<feature type="domain" description="6-phosphogluconate dehydrogenase NADP-binding" evidence="2">
    <location>
        <begin position="108"/>
        <end position="263"/>
    </location>
</feature>
<dbReference type="Proteomes" id="UP001500724">
    <property type="component" value="Unassembled WGS sequence"/>
</dbReference>
<evidence type="ECO:0008006" key="6">
    <source>
        <dbReference type="Google" id="ProtNLM"/>
    </source>
</evidence>
<evidence type="ECO:0000313" key="4">
    <source>
        <dbReference type="EMBL" id="GAA0629485.1"/>
    </source>
</evidence>
<feature type="domain" description="3-hydroxyisobutyrate dehydrogenase-like NAD-binding" evidence="3">
    <location>
        <begin position="271"/>
        <end position="387"/>
    </location>
</feature>
<gene>
    <name evidence="4" type="ORF">GCM10009535_01000</name>
</gene>
<dbReference type="Gene3D" id="1.10.1040.10">
    <property type="entry name" value="N-(1-d-carboxylethyl)-l-norvaline Dehydrogenase, domain 2"/>
    <property type="match status" value="1"/>
</dbReference>
<dbReference type="InterPro" id="IPR051265">
    <property type="entry name" value="HIBADH-related_NP60_sf"/>
</dbReference>
<dbReference type="Pfam" id="PF03446">
    <property type="entry name" value="NAD_binding_2"/>
    <property type="match status" value="1"/>
</dbReference>
<feature type="compositionally biased region" description="Basic and acidic residues" evidence="1">
    <location>
        <begin position="1"/>
        <end position="52"/>
    </location>
</feature>
<evidence type="ECO:0000259" key="3">
    <source>
        <dbReference type="Pfam" id="PF14833"/>
    </source>
</evidence>
<dbReference type="InterPro" id="IPR036291">
    <property type="entry name" value="NAD(P)-bd_dom_sf"/>
</dbReference>
<evidence type="ECO:0000256" key="1">
    <source>
        <dbReference type="SAM" id="MobiDB-lite"/>
    </source>
</evidence>
<sequence length="397" mass="42138">MYEPEQRRPDGLYEPEQRKPDGLYEPEQRRPDGLYEPEQRRPEGLYEPEQRRPGCAQERADALPAEQNGPEHPTRGTGLRPGRTRVPRAGTQRPRRQKAEVMTDKLTVSVLGTGIMGAAMARNIARANYHLRVWNRTRAKAEPLAADGALVADTPAEAVDSADVVLTMLHDGPVTLETMRAAAPALRPSTVWAQSATAGLDGVAELAAFAREHGLLFYDAPVLGTRGPAEAGELTVIAAGPVQGRDTVTAVFDAVGSRTVWTGEDGAEASATRLKLVTNSWVLAATAATGEALALARALGVHPGDFLDLIAGGPLDMPYLHAKAGLLIGGELSPAQFAVTTAAKDARLIVQAGEQHGVRLDVAAASAARMERAAALGHGDEDMTAAYYASFDQDPPS</sequence>
<dbReference type="Gene3D" id="3.40.50.720">
    <property type="entry name" value="NAD(P)-binding Rossmann-like Domain"/>
    <property type="match status" value="1"/>
</dbReference>
<name>A0ABN1H5I9_9ACTN</name>
<reference evidence="4 5" key="1">
    <citation type="journal article" date="2019" name="Int. J. Syst. Evol. Microbiol.">
        <title>The Global Catalogue of Microorganisms (GCM) 10K type strain sequencing project: providing services to taxonomists for standard genome sequencing and annotation.</title>
        <authorList>
            <consortium name="The Broad Institute Genomics Platform"/>
            <consortium name="The Broad Institute Genome Sequencing Center for Infectious Disease"/>
            <person name="Wu L."/>
            <person name="Ma J."/>
        </authorList>
    </citation>
    <scope>NUCLEOTIDE SEQUENCE [LARGE SCALE GENOMIC DNA]</scope>
    <source>
        <strain evidence="4 5">JCM 10367</strain>
    </source>
</reference>
<keyword evidence="5" id="KW-1185">Reference proteome</keyword>
<accession>A0ABN1H5I9</accession>
<proteinExistence type="predicted"/>
<dbReference type="PANTHER" id="PTHR43580:SF2">
    <property type="entry name" value="CYTOKINE-LIKE NUCLEAR FACTOR N-PAC"/>
    <property type="match status" value="1"/>
</dbReference>
<dbReference type="InterPro" id="IPR013328">
    <property type="entry name" value="6PGD_dom2"/>
</dbReference>
<dbReference type="InterPro" id="IPR008927">
    <property type="entry name" value="6-PGluconate_DH-like_C_sf"/>
</dbReference>
<feature type="region of interest" description="Disordered" evidence="1">
    <location>
        <begin position="1"/>
        <end position="98"/>
    </location>
</feature>
<dbReference type="InterPro" id="IPR006115">
    <property type="entry name" value="6PGDH_NADP-bd"/>
</dbReference>
<dbReference type="InterPro" id="IPR029154">
    <property type="entry name" value="HIBADH-like_NADP-bd"/>
</dbReference>
<organism evidence="4 5">
    <name type="scientific">Streptomyces thermocarboxydovorans</name>
    <dbReference type="NCBI Taxonomy" id="59298"/>
    <lineage>
        <taxon>Bacteria</taxon>
        <taxon>Bacillati</taxon>
        <taxon>Actinomycetota</taxon>
        <taxon>Actinomycetes</taxon>
        <taxon>Kitasatosporales</taxon>
        <taxon>Streptomycetaceae</taxon>
        <taxon>Streptomyces</taxon>
    </lineage>
</organism>
<protein>
    <recommendedName>
        <fullName evidence="6">Dehydrogenase</fullName>
    </recommendedName>
</protein>
<dbReference type="Pfam" id="PF14833">
    <property type="entry name" value="NAD_binding_11"/>
    <property type="match status" value="1"/>
</dbReference>
<dbReference type="SUPFAM" id="SSF48179">
    <property type="entry name" value="6-phosphogluconate dehydrogenase C-terminal domain-like"/>
    <property type="match status" value="1"/>
</dbReference>
<dbReference type="PANTHER" id="PTHR43580">
    <property type="entry name" value="OXIDOREDUCTASE GLYR1-RELATED"/>
    <property type="match status" value="1"/>
</dbReference>
<evidence type="ECO:0000259" key="2">
    <source>
        <dbReference type="Pfam" id="PF03446"/>
    </source>
</evidence>
<evidence type="ECO:0000313" key="5">
    <source>
        <dbReference type="Proteomes" id="UP001500724"/>
    </source>
</evidence>